<evidence type="ECO:0000259" key="7">
    <source>
        <dbReference type="Pfam" id="PF25876"/>
    </source>
</evidence>
<evidence type="ECO:0000259" key="9">
    <source>
        <dbReference type="Pfam" id="PF25967"/>
    </source>
</evidence>
<dbReference type="PANTHER" id="PTHR30469:SF33">
    <property type="entry name" value="SLR1207 PROTEIN"/>
    <property type="match status" value="1"/>
</dbReference>
<proteinExistence type="inferred from homology"/>
<feature type="region of interest" description="Disordered" evidence="6">
    <location>
        <begin position="430"/>
        <end position="450"/>
    </location>
</feature>
<dbReference type="Pfam" id="PF25990">
    <property type="entry name" value="Beta-barrel_YknX"/>
    <property type="match status" value="1"/>
</dbReference>
<evidence type="ECO:0000256" key="5">
    <source>
        <dbReference type="SAM" id="Coils"/>
    </source>
</evidence>
<dbReference type="EMBL" id="JAPCHY010000001">
    <property type="protein sequence ID" value="MCW4470996.1"/>
    <property type="molecule type" value="Genomic_DNA"/>
</dbReference>
<evidence type="ECO:0000256" key="4">
    <source>
        <dbReference type="ARBA" id="ARBA00023054"/>
    </source>
</evidence>
<organism evidence="11 12">
    <name type="scientific">Xanthomonas chitinilytica</name>
    <dbReference type="NCBI Taxonomy" id="2989819"/>
    <lineage>
        <taxon>Bacteria</taxon>
        <taxon>Pseudomonadati</taxon>
        <taxon>Pseudomonadota</taxon>
        <taxon>Gammaproteobacteria</taxon>
        <taxon>Lysobacterales</taxon>
        <taxon>Lysobacteraceae</taxon>
        <taxon>Xanthomonas</taxon>
    </lineage>
</organism>
<feature type="region of interest" description="Disordered" evidence="6">
    <location>
        <begin position="333"/>
        <end position="375"/>
    </location>
</feature>
<dbReference type="Pfam" id="PF25967">
    <property type="entry name" value="RND-MFP_C"/>
    <property type="match status" value="1"/>
</dbReference>
<evidence type="ECO:0000256" key="1">
    <source>
        <dbReference type="ARBA" id="ARBA00004196"/>
    </source>
</evidence>
<dbReference type="Gene3D" id="6.10.140.1990">
    <property type="match status" value="1"/>
</dbReference>
<feature type="domain" description="YknX-like beta-barrel" evidence="10">
    <location>
        <begin position="223"/>
        <end position="309"/>
    </location>
</feature>
<protein>
    <submittedName>
        <fullName evidence="11">Efflux RND transporter periplasmic adaptor subunit</fullName>
    </submittedName>
</protein>
<dbReference type="InterPro" id="IPR006143">
    <property type="entry name" value="RND_pump_MFP"/>
</dbReference>
<dbReference type="InterPro" id="IPR058636">
    <property type="entry name" value="Beta-barrel_YknX"/>
</dbReference>
<feature type="coiled-coil region" evidence="5">
    <location>
        <begin position="93"/>
        <end position="172"/>
    </location>
</feature>
<sequence>MPRTRRGRILLAAAIVLLIAGIAAWTLRKPAAPPLATSPVTRGDLEQTVDATGVIDAYKLVSVGAQASGQIKSLRVQLGDVVKEGDLIAEIDSTTQQNSLQNAEAALENIRAQRAVQQATLREAELAFQRQKQMLAEEATSRAEYEGAEAKLATSQAQVRALDAQIKQRETELGTARANLGYTRITAPIDGTVVAVVAEEGRTVNANQSAPTIVKLARLDLVTVNAEISEADVVKVKPGMPVYFTILGQPDRKYHATLRTVNPAPSSIASESTTSTSSSSSSTAVYYNALFDVENPDGTLRIDMTAQVSVLLSQAKDALLIPAVALGAKIPARGERPAGQSRGAGAGQAGGDGSRPARTRPASDDGASTAAATAEESGDWYMVRVVGKDGQPEPRRIRTGLNNGSSVEVLEGLAESDRVVVGEVTAAERAAAAARGNRSPMAPMMGGPRR</sequence>
<comment type="caution">
    <text evidence="11">The sequence shown here is derived from an EMBL/GenBank/DDBJ whole genome shotgun (WGS) entry which is preliminary data.</text>
</comment>
<keyword evidence="3" id="KW-0813">Transport</keyword>
<dbReference type="Gene3D" id="2.40.420.20">
    <property type="match status" value="1"/>
</dbReference>
<dbReference type="InterPro" id="IPR058627">
    <property type="entry name" value="MdtA-like_C"/>
</dbReference>
<dbReference type="Pfam" id="PF25876">
    <property type="entry name" value="HH_MFP_RND"/>
    <property type="match status" value="1"/>
</dbReference>
<accession>A0ABT3JR90</accession>
<evidence type="ECO:0000259" key="10">
    <source>
        <dbReference type="Pfam" id="PF25990"/>
    </source>
</evidence>
<reference evidence="11 12" key="1">
    <citation type="submission" date="2022-10" db="EMBL/GenBank/DDBJ databases">
        <title>Xanthomonas sp. H13-6.</title>
        <authorList>
            <person name="Liu X."/>
            <person name="Deng Z."/>
            <person name="Jiang Y."/>
            <person name="Yu T."/>
            <person name="Ai J."/>
        </authorList>
    </citation>
    <scope>NUCLEOTIDE SEQUENCE [LARGE SCALE GENOMIC DNA]</scope>
    <source>
        <strain evidence="11 12">H13-6</strain>
    </source>
</reference>
<dbReference type="RefSeq" id="WP_265125229.1">
    <property type="nucleotide sequence ID" value="NZ_JAPCHY010000001.1"/>
</dbReference>
<gene>
    <name evidence="11" type="ORF">OK345_00500</name>
</gene>
<evidence type="ECO:0000256" key="3">
    <source>
        <dbReference type="ARBA" id="ARBA00022448"/>
    </source>
</evidence>
<evidence type="ECO:0000256" key="2">
    <source>
        <dbReference type="ARBA" id="ARBA00009477"/>
    </source>
</evidence>
<dbReference type="PANTHER" id="PTHR30469">
    <property type="entry name" value="MULTIDRUG RESISTANCE PROTEIN MDTA"/>
    <property type="match status" value="1"/>
</dbReference>
<dbReference type="InterPro" id="IPR058624">
    <property type="entry name" value="MdtA-like_HH"/>
</dbReference>
<feature type="domain" description="Multidrug resistance protein MdtA-like alpha-helical hairpin" evidence="7">
    <location>
        <begin position="107"/>
        <end position="183"/>
    </location>
</feature>
<dbReference type="NCBIfam" id="TIGR01730">
    <property type="entry name" value="RND_mfp"/>
    <property type="match status" value="1"/>
</dbReference>
<dbReference type="InterPro" id="IPR058625">
    <property type="entry name" value="MdtA-like_BSH"/>
</dbReference>
<evidence type="ECO:0000313" key="11">
    <source>
        <dbReference type="EMBL" id="MCW4470996.1"/>
    </source>
</evidence>
<dbReference type="SUPFAM" id="SSF111369">
    <property type="entry name" value="HlyD-like secretion proteins"/>
    <property type="match status" value="1"/>
</dbReference>
<dbReference type="Gene3D" id="2.40.50.100">
    <property type="match status" value="1"/>
</dbReference>
<feature type="compositionally biased region" description="Low complexity" evidence="6">
    <location>
        <begin position="364"/>
        <end position="375"/>
    </location>
</feature>
<comment type="subcellular location">
    <subcellularLocation>
        <location evidence="1">Cell envelope</location>
    </subcellularLocation>
</comment>
<evidence type="ECO:0000313" key="12">
    <source>
        <dbReference type="Proteomes" id="UP001209922"/>
    </source>
</evidence>
<dbReference type="Pfam" id="PF25917">
    <property type="entry name" value="BSH_RND"/>
    <property type="match status" value="1"/>
</dbReference>
<comment type="similarity">
    <text evidence="2">Belongs to the membrane fusion protein (MFP) (TC 8.A.1) family.</text>
</comment>
<name>A0ABT3JR90_9XANT</name>
<keyword evidence="12" id="KW-1185">Reference proteome</keyword>
<dbReference type="Proteomes" id="UP001209922">
    <property type="component" value="Unassembled WGS sequence"/>
</dbReference>
<evidence type="ECO:0000256" key="6">
    <source>
        <dbReference type="SAM" id="MobiDB-lite"/>
    </source>
</evidence>
<feature type="domain" description="Multidrug resistance protein MdtA-like barrel-sandwich hybrid" evidence="8">
    <location>
        <begin position="60"/>
        <end position="214"/>
    </location>
</feature>
<dbReference type="Gene3D" id="2.40.30.170">
    <property type="match status" value="1"/>
</dbReference>
<feature type="compositionally biased region" description="Gly residues" evidence="6">
    <location>
        <begin position="342"/>
        <end position="353"/>
    </location>
</feature>
<dbReference type="InterPro" id="IPR030190">
    <property type="entry name" value="MacA_alpha-hairpin_sf"/>
</dbReference>
<evidence type="ECO:0000259" key="8">
    <source>
        <dbReference type="Pfam" id="PF25917"/>
    </source>
</evidence>
<feature type="domain" description="Multidrug resistance protein MdtA-like C-terminal permuted SH3" evidence="9">
    <location>
        <begin position="370"/>
        <end position="424"/>
    </location>
</feature>
<keyword evidence="4 5" id="KW-0175">Coiled coil</keyword>